<keyword evidence="12" id="KW-1185">Reference proteome</keyword>
<feature type="non-terminal residue" evidence="11">
    <location>
        <position position="1"/>
    </location>
</feature>
<evidence type="ECO:0000256" key="9">
    <source>
        <dbReference type="SAM" id="Phobius"/>
    </source>
</evidence>
<evidence type="ECO:0000259" key="10">
    <source>
        <dbReference type="Pfam" id="PF07699"/>
    </source>
</evidence>
<accession>A0A401Q9E2</accession>
<dbReference type="GO" id="GO:0016020">
    <property type="term" value="C:membrane"/>
    <property type="evidence" value="ECO:0007669"/>
    <property type="project" value="UniProtKB-SubCell"/>
</dbReference>
<keyword evidence="5" id="KW-0067">ATP-binding</keyword>
<feature type="transmembrane region" description="Helical" evidence="9">
    <location>
        <begin position="79"/>
        <end position="101"/>
    </location>
</feature>
<reference evidence="11 12" key="1">
    <citation type="journal article" date="2018" name="Nat. Ecol. Evol.">
        <title>Shark genomes provide insights into elasmobranch evolution and the origin of vertebrates.</title>
        <authorList>
            <person name="Hara Y"/>
            <person name="Yamaguchi K"/>
            <person name="Onimaru K"/>
            <person name="Kadota M"/>
            <person name="Koyanagi M"/>
            <person name="Keeley SD"/>
            <person name="Tatsumi K"/>
            <person name="Tanaka K"/>
            <person name="Motone F"/>
            <person name="Kageyama Y"/>
            <person name="Nozu R"/>
            <person name="Adachi N"/>
            <person name="Nishimura O"/>
            <person name="Nakagawa R"/>
            <person name="Tanegashima C"/>
            <person name="Kiyatake I"/>
            <person name="Matsumoto R"/>
            <person name="Murakumo K"/>
            <person name="Nishida K"/>
            <person name="Terakita A"/>
            <person name="Kuratani S"/>
            <person name="Sato K"/>
            <person name="Hyodo S Kuraku.S."/>
        </authorList>
    </citation>
    <scope>NUCLEOTIDE SEQUENCE [LARGE SCALE GENOMIC DNA]</scope>
</reference>
<evidence type="ECO:0000256" key="8">
    <source>
        <dbReference type="ARBA" id="ARBA00023170"/>
    </source>
</evidence>
<dbReference type="Proteomes" id="UP000288216">
    <property type="component" value="Unassembled WGS sequence"/>
</dbReference>
<dbReference type="InterPro" id="IPR011641">
    <property type="entry name" value="Tyr-kin_ephrin_A/B_rcpt-like"/>
</dbReference>
<protein>
    <recommendedName>
        <fullName evidence="10">Tyrosine-protein kinase ephrin type A/B receptor-like domain-containing protein</fullName>
    </recommendedName>
</protein>
<dbReference type="EMBL" id="BFAA01028397">
    <property type="protein sequence ID" value="GCB81995.1"/>
    <property type="molecule type" value="Genomic_DNA"/>
</dbReference>
<keyword evidence="8" id="KW-0675">Receptor</keyword>
<dbReference type="AlphaFoldDB" id="A0A401Q9E2"/>
<evidence type="ECO:0000256" key="5">
    <source>
        <dbReference type="ARBA" id="ARBA00022840"/>
    </source>
</evidence>
<evidence type="ECO:0000256" key="3">
    <source>
        <dbReference type="ARBA" id="ARBA00022737"/>
    </source>
</evidence>
<organism evidence="11 12">
    <name type="scientific">Scyliorhinus torazame</name>
    <name type="common">Cloudy catshark</name>
    <name type="synonym">Catulus torazame</name>
    <dbReference type="NCBI Taxonomy" id="75743"/>
    <lineage>
        <taxon>Eukaryota</taxon>
        <taxon>Metazoa</taxon>
        <taxon>Chordata</taxon>
        <taxon>Craniata</taxon>
        <taxon>Vertebrata</taxon>
        <taxon>Chondrichthyes</taxon>
        <taxon>Elasmobranchii</taxon>
        <taxon>Galeomorphii</taxon>
        <taxon>Galeoidea</taxon>
        <taxon>Carcharhiniformes</taxon>
        <taxon>Scyliorhinidae</taxon>
        <taxon>Scyliorhinus</taxon>
    </lineage>
</organism>
<comment type="caution">
    <text evidence="11">The sequence shown here is derived from an EMBL/GenBank/DDBJ whole genome shotgun (WGS) entry which is preliminary data.</text>
</comment>
<feature type="domain" description="Tyrosine-protein kinase ephrin type A/B receptor-like" evidence="10">
    <location>
        <begin position="1"/>
        <end position="31"/>
    </location>
</feature>
<evidence type="ECO:0000256" key="4">
    <source>
        <dbReference type="ARBA" id="ARBA00022741"/>
    </source>
</evidence>
<keyword evidence="2 9" id="KW-0812">Transmembrane</keyword>
<gene>
    <name evidence="11" type="ORF">scyTo_0023323</name>
</gene>
<name>A0A401Q9E2_SCYTO</name>
<evidence type="ECO:0000256" key="6">
    <source>
        <dbReference type="ARBA" id="ARBA00022989"/>
    </source>
</evidence>
<evidence type="ECO:0000256" key="7">
    <source>
        <dbReference type="ARBA" id="ARBA00023136"/>
    </source>
</evidence>
<evidence type="ECO:0000313" key="11">
    <source>
        <dbReference type="EMBL" id="GCB81995.1"/>
    </source>
</evidence>
<sequence length="108" mass="11280">CKIGYFKDEVGHGNCTKCPANSHSEAEASVSCPCLSGYNRTEAHTPSSSCIAIETSNPFLTTRNLALEKDDSGGTVTGVILAAIGGALLVAVLIIGVLVSWRIKTKNK</sequence>
<comment type="subcellular location">
    <subcellularLocation>
        <location evidence="1">Membrane</location>
        <topology evidence="1">Single-pass membrane protein</topology>
    </subcellularLocation>
</comment>
<keyword evidence="7 9" id="KW-0472">Membrane</keyword>
<keyword evidence="6 9" id="KW-1133">Transmembrane helix</keyword>
<proteinExistence type="predicted"/>
<dbReference type="Gene3D" id="2.10.50.10">
    <property type="entry name" value="Tumor Necrosis Factor Receptor, subunit A, domain 2"/>
    <property type="match status" value="1"/>
</dbReference>
<dbReference type="GO" id="GO:0005524">
    <property type="term" value="F:ATP binding"/>
    <property type="evidence" value="ECO:0007669"/>
    <property type="project" value="UniProtKB-KW"/>
</dbReference>
<keyword evidence="3" id="KW-0677">Repeat</keyword>
<dbReference type="Pfam" id="PF07699">
    <property type="entry name" value="Ephrin_rec_like"/>
    <property type="match status" value="1"/>
</dbReference>
<dbReference type="FunFam" id="2.10.50.10:FF:000001">
    <property type="entry name" value="Ephrin type-A receptor 5"/>
    <property type="match status" value="1"/>
</dbReference>
<evidence type="ECO:0000313" key="12">
    <source>
        <dbReference type="Proteomes" id="UP000288216"/>
    </source>
</evidence>
<evidence type="ECO:0000256" key="1">
    <source>
        <dbReference type="ARBA" id="ARBA00004167"/>
    </source>
</evidence>
<dbReference type="STRING" id="75743.A0A401Q9E2"/>
<keyword evidence="4" id="KW-0547">Nucleotide-binding</keyword>
<evidence type="ECO:0000256" key="2">
    <source>
        <dbReference type="ARBA" id="ARBA00022692"/>
    </source>
</evidence>